<protein>
    <recommendedName>
        <fullName evidence="3">N-acetyltransferase domain-containing protein</fullName>
    </recommendedName>
</protein>
<proteinExistence type="predicted"/>
<evidence type="ECO:0000313" key="4">
    <source>
        <dbReference type="EMBL" id="KJY34986.1"/>
    </source>
</evidence>
<keyword evidence="5" id="KW-1185">Reference proteome</keyword>
<organism evidence="4 5">
    <name type="scientific">Streptomyces katrae</name>
    <dbReference type="NCBI Taxonomy" id="68223"/>
    <lineage>
        <taxon>Bacteria</taxon>
        <taxon>Bacillati</taxon>
        <taxon>Actinomycetota</taxon>
        <taxon>Actinomycetes</taxon>
        <taxon>Kitasatosporales</taxon>
        <taxon>Streptomycetaceae</taxon>
        <taxon>Streptomyces</taxon>
    </lineage>
</organism>
<sequence length="159" mass="16514">MLLADVRMAVPGDAAAISRLLAAAIREDYDSLLGEMRVGRLLSDHCSLPRIRAEIGIPGGAPAWLGWLVATDADGTVVGAVSGGVPVTSEGELYALCTTPGRRRQGVGSALLAAAGERMRTHGAVSQRITLPAESTPALSFFARHGFTALTPVRLGRAL</sequence>
<comment type="caution">
    <text evidence="4">The sequence shown here is derived from an EMBL/GenBank/DDBJ whole genome shotgun (WGS) entry which is preliminary data.</text>
</comment>
<dbReference type="OrthoDB" id="4207727at2"/>
<dbReference type="EMBL" id="JZWV01000249">
    <property type="protein sequence ID" value="KJY34986.1"/>
    <property type="molecule type" value="Genomic_DNA"/>
</dbReference>
<dbReference type="PROSITE" id="PS51186">
    <property type="entry name" value="GNAT"/>
    <property type="match status" value="1"/>
</dbReference>
<evidence type="ECO:0000259" key="3">
    <source>
        <dbReference type="PROSITE" id="PS51186"/>
    </source>
</evidence>
<dbReference type="GO" id="GO:0016747">
    <property type="term" value="F:acyltransferase activity, transferring groups other than amino-acyl groups"/>
    <property type="evidence" value="ECO:0007669"/>
    <property type="project" value="InterPro"/>
</dbReference>
<gene>
    <name evidence="4" type="ORF">VR44_10990</name>
</gene>
<dbReference type="Pfam" id="PF00583">
    <property type="entry name" value="Acetyltransf_1"/>
    <property type="match status" value="1"/>
</dbReference>
<dbReference type="CDD" id="cd04301">
    <property type="entry name" value="NAT_SF"/>
    <property type="match status" value="1"/>
</dbReference>
<evidence type="ECO:0000313" key="5">
    <source>
        <dbReference type="Proteomes" id="UP000033551"/>
    </source>
</evidence>
<dbReference type="Proteomes" id="UP000033551">
    <property type="component" value="Unassembled WGS sequence"/>
</dbReference>
<dbReference type="STRING" id="68223.GCA_002028425_01102"/>
<evidence type="ECO:0000256" key="1">
    <source>
        <dbReference type="ARBA" id="ARBA00022679"/>
    </source>
</evidence>
<evidence type="ECO:0000256" key="2">
    <source>
        <dbReference type="ARBA" id="ARBA00023315"/>
    </source>
</evidence>
<dbReference type="SUPFAM" id="SSF55729">
    <property type="entry name" value="Acyl-CoA N-acyltransferases (Nat)"/>
    <property type="match status" value="1"/>
</dbReference>
<dbReference type="PANTHER" id="PTHR43877">
    <property type="entry name" value="AMINOALKYLPHOSPHONATE N-ACETYLTRANSFERASE-RELATED-RELATED"/>
    <property type="match status" value="1"/>
</dbReference>
<accession>A0A0F4JPZ3</accession>
<name>A0A0F4JPZ3_9ACTN</name>
<dbReference type="InterPro" id="IPR000182">
    <property type="entry name" value="GNAT_dom"/>
</dbReference>
<keyword evidence="2" id="KW-0012">Acyltransferase</keyword>
<dbReference type="AlphaFoldDB" id="A0A0F4JPZ3"/>
<keyword evidence="1" id="KW-0808">Transferase</keyword>
<dbReference type="Gene3D" id="3.40.630.30">
    <property type="match status" value="1"/>
</dbReference>
<dbReference type="InterPro" id="IPR050832">
    <property type="entry name" value="Bact_Acetyltransf"/>
</dbReference>
<dbReference type="InterPro" id="IPR016181">
    <property type="entry name" value="Acyl_CoA_acyltransferase"/>
</dbReference>
<feature type="domain" description="N-acetyltransferase" evidence="3">
    <location>
        <begin position="4"/>
        <end position="159"/>
    </location>
</feature>
<reference evidence="4 5" key="1">
    <citation type="submission" date="2015-02" db="EMBL/GenBank/DDBJ databases">
        <authorList>
            <person name="Ju K.-S."/>
            <person name="Doroghazi J.R."/>
            <person name="Metcalf W."/>
        </authorList>
    </citation>
    <scope>NUCLEOTIDE SEQUENCE [LARGE SCALE GENOMIC DNA]</scope>
    <source>
        <strain evidence="4 5">NRRL ISP-5550</strain>
    </source>
</reference>
<dbReference type="PANTHER" id="PTHR43877:SF1">
    <property type="entry name" value="ACETYLTRANSFERASE"/>
    <property type="match status" value="1"/>
</dbReference>
<dbReference type="RefSeq" id="WP_045947243.1">
    <property type="nucleotide sequence ID" value="NZ_JZWV01000249.1"/>
</dbReference>
<dbReference type="PATRIC" id="fig|68223.7.peg.6082"/>